<dbReference type="SUPFAM" id="SSF88723">
    <property type="entry name" value="PIN domain-like"/>
    <property type="match status" value="1"/>
</dbReference>
<comment type="caution">
    <text evidence="2">The sequence shown here is derived from an EMBL/GenBank/DDBJ whole genome shotgun (WGS) entry which is preliminary data.</text>
</comment>
<protein>
    <submittedName>
        <fullName evidence="2">Type II toxin-antitoxin system VapC family toxin</fullName>
    </submittedName>
</protein>
<keyword evidence="3" id="KW-1185">Reference proteome</keyword>
<gene>
    <name evidence="2" type="ORF">JIN84_07500</name>
</gene>
<dbReference type="Proteomes" id="UP000600139">
    <property type="component" value="Unassembled WGS sequence"/>
</dbReference>
<sequence length="135" mass="14825">MSANYLLDTCAWLDAFAAPELLKPSVRKLLSEESVLHVSAISLLEVSRKEAEGELIFGVALAKWFQLALPEGRVRVLQITPDVSIDATRLPAWEHKDPADQIIVATARVHGLKVVTSDSKILKYPHVASIASRKS</sequence>
<dbReference type="InterPro" id="IPR002716">
    <property type="entry name" value="PIN_dom"/>
</dbReference>
<accession>A0A934V9S3</accession>
<dbReference type="InterPro" id="IPR052919">
    <property type="entry name" value="TA_system_RNase"/>
</dbReference>
<name>A0A934V9S3_9BACT</name>
<organism evidence="2 3">
    <name type="scientific">Luteolibacter yonseiensis</name>
    <dbReference type="NCBI Taxonomy" id="1144680"/>
    <lineage>
        <taxon>Bacteria</taxon>
        <taxon>Pseudomonadati</taxon>
        <taxon>Verrucomicrobiota</taxon>
        <taxon>Verrucomicrobiia</taxon>
        <taxon>Verrucomicrobiales</taxon>
        <taxon>Verrucomicrobiaceae</taxon>
        <taxon>Luteolibacter</taxon>
    </lineage>
</organism>
<feature type="domain" description="PIN" evidence="1">
    <location>
        <begin position="5"/>
        <end position="125"/>
    </location>
</feature>
<dbReference type="RefSeq" id="WP_200350413.1">
    <property type="nucleotide sequence ID" value="NZ_BAABHZ010000012.1"/>
</dbReference>
<dbReference type="PANTHER" id="PTHR36173">
    <property type="entry name" value="RIBONUCLEASE VAPC16-RELATED"/>
    <property type="match status" value="1"/>
</dbReference>
<dbReference type="CDD" id="cd09872">
    <property type="entry name" value="PIN_Sll0205-like"/>
    <property type="match status" value="1"/>
</dbReference>
<proteinExistence type="predicted"/>
<dbReference type="InterPro" id="IPR041705">
    <property type="entry name" value="PIN_Sll0205"/>
</dbReference>
<evidence type="ECO:0000313" key="3">
    <source>
        <dbReference type="Proteomes" id="UP000600139"/>
    </source>
</evidence>
<reference evidence="2" key="1">
    <citation type="submission" date="2021-01" db="EMBL/GenBank/DDBJ databases">
        <title>Modified the classification status of verrucomicrobia.</title>
        <authorList>
            <person name="Feng X."/>
        </authorList>
    </citation>
    <scope>NUCLEOTIDE SEQUENCE</scope>
    <source>
        <strain evidence="2">JCM 18052</strain>
    </source>
</reference>
<dbReference type="InterPro" id="IPR029060">
    <property type="entry name" value="PIN-like_dom_sf"/>
</dbReference>
<evidence type="ECO:0000313" key="2">
    <source>
        <dbReference type="EMBL" id="MBK1815453.1"/>
    </source>
</evidence>
<dbReference type="AlphaFoldDB" id="A0A934V9S3"/>
<dbReference type="Gene3D" id="3.40.50.1010">
    <property type="entry name" value="5'-nuclease"/>
    <property type="match status" value="1"/>
</dbReference>
<dbReference type="Pfam" id="PF01850">
    <property type="entry name" value="PIN"/>
    <property type="match status" value="1"/>
</dbReference>
<evidence type="ECO:0000259" key="1">
    <source>
        <dbReference type="Pfam" id="PF01850"/>
    </source>
</evidence>
<dbReference type="EMBL" id="JAENIK010000008">
    <property type="protein sequence ID" value="MBK1815453.1"/>
    <property type="molecule type" value="Genomic_DNA"/>
</dbReference>
<dbReference type="PANTHER" id="PTHR36173:SF1">
    <property type="entry name" value="RIBONUCLEASE VAPC22"/>
    <property type="match status" value="1"/>
</dbReference>